<proteinExistence type="predicted"/>
<name>A0A2S5CJ23_9GAMM</name>
<evidence type="ECO:0000313" key="1">
    <source>
        <dbReference type="EMBL" id="POZ50796.1"/>
    </source>
</evidence>
<gene>
    <name evidence="1" type="ORF">AADEFJLK_03266</name>
</gene>
<accession>A0A2S5CJ23</accession>
<reference evidence="1 2" key="1">
    <citation type="submission" date="2017-11" db="EMBL/GenBank/DDBJ databases">
        <title>Draft Genome Sequence of Methylobacter psychrotolerans Sph1T, an Obligate Methanotroph from Low-Temperature Environments.</title>
        <authorList>
            <person name="Oshkin I.Y."/>
            <person name="Miroshnikov K."/>
            <person name="Belova S.E."/>
            <person name="Korzhenkov A."/>
            <person name="Toshchakov S.V."/>
            <person name="Dedysh S.N."/>
        </authorList>
    </citation>
    <scope>NUCLEOTIDE SEQUENCE [LARGE SCALE GENOMIC DNA]</scope>
    <source>
        <strain evidence="1 2">Sph1</strain>
    </source>
</reference>
<evidence type="ECO:0000313" key="2">
    <source>
        <dbReference type="Proteomes" id="UP000237423"/>
    </source>
</evidence>
<sequence length="77" mass="8330">MTKGLSLLYAPEKSRRIACIFLANGVPFSVDITGTGEATRMILGFSGALSRMESKTRLAPVIFCPFKLNTKTTMSAN</sequence>
<organism evidence="1 2">
    <name type="scientific">Methylovulum psychrotolerans</name>
    <dbReference type="NCBI Taxonomy" id="1704499"/>
    <lineage>
        <taxon>Bacteria</taxon>
        <taxon>Pseudomonadati</taxon>
        <taxon>Pseudomonadota</taxon>
        <taxon>Gammaproteobacteria</taxon>
        <taxon>Methylococcales</taxon>
        <taxon>Methylococcaceae</taxon>
        <taxon>Methylovulum</taxon>
    </lineage>
</organism>
<dbReference type="EMBL" id="PGFZ01000008">
    <property type="protein sequence ID" value="POZ50796.1"/>
    <property type="molecule type" value="Genomic_DNA"/>
</dbReference>
<protein>
    <submittedName>
        <fullName evidence="1">Uncharacterized protein</fullName>
    </submittedName>
</protein>
<comment type="caution">
    <text evidence="1">The sequence shown here is derived from an EMBL/GenBank/DDBJ whole genome shotgun (WGS) entry which is preliminary data.</text>
</comment>
<dbReference type="AlphaFoldDB" id="A0A2S5CJ23"/>
<dbReference type="Proteomes" id="UP000237423">
    <property type="component" value="Unassembled WGS sequence"/>
</dbReference>